<dbReference type="AlphaFoldDB" id="C4WT76"/>
<organism evidence="1">
    <name type="scientific">Acyrthosiphon pisum</name>
    <name type="common">Pea aphid</name>
    <dbReference type="NCBI Taxonomy" id="7029"/>
    <lineage>
        <taxon>Eukaryota</taxon>
        <taxon>Metazoa</taxon>
        <taxon>Ecdysozoa</taxon>
        <taxon>Arthropoda</taxon>
        <taxon>Hexapoda</taxon>
        <taxon>Insecta</taxon>
        <taxon>Pterygota</taxon>
        <taxon>Neoptera</taxon>
        <taxon>Paraneoptera</taxon>
        <taxon>Hemiptera</taxon>
        <taxon>Sternorrhyncha</taxon>
        <taxon>Aphidomorpha</taxon>
        <taxon>Aphidoidea</taxon>
        <taxon>Aphididae</taxon>
        <taxon>Macrosiphini</taxon>
        <taxon>Acyrthosiphon</taxon>
    </lineage>
</organism>
<dbReference type="OrthoDB" id="6613273at2759"/>
<protein>
    <submittedName>
        <fullName evidence="1">ACYPI44515 protein</fullName>
    </submittedName>
</protein>
<reference evidence="1" key="1">
    <citation type="submission" date="2009-06" db="EMBL/GenBank/DDBJ databases">
        <title>A full-length cDNA resource of the pea aphid, Acyrthosiphon pisum.</title>
        <authorList>
            <person name="Shigenobu S."/>
            <person name="Nakabachi A."/>
            <person name="Richards S."/>
        </authorList>
    </citation>
    <scope>NUCLEOTIDE SEQUENCE</scope>
    <source>
        <strain evidence="1">LSR1</strain>
        <tissue evidence="1">Whole body</tissue>
    </source>
</reference>
<proteinExistence type="evidence at transcript level"/>
<sequence>MKTDKIKIESSEELKIPYVRLERCSLEEINGYRLKPEKNAYYLMESRSEESNGEESGNNMVSLNLVTLIGDCERLYRSYVLLERLSPHDIQIYRIKRINYSYSFNGT</sequence>
<evidence type="ECO:0000313" key="1">
    <source>
        <dbReference type="EMBL" id="BAH71096.1"/>
    </source>
</evidence>
<dbReference type="EMBL" id="AK340495">
    <property type="protein sequence ID" value="BAH71096.1"/>
    <property type="molecule type" value="mRNA"/>
</dbReference>
<name>C4WT76_ACYPI</name>
<gene>
    <name evidence="1" type="primary">ACYPI44515</name>
</gene>
<accession>C4WT76</accession>